<reference evidence="2 3" key="1">
    <citation type="submission" date="2020-04" db="EMBL/GenBank/DDBJ databases">
        <authorList>
            <person name="De Canck E."/>
        </authorList>
    </citation>
    <scope>NUCLEOTIDE SEQUENCE [LARGE SCALE GENOMIC DNA]</scope>
    <source>
        <strain evidence="2 3">LMG 26788</strain>
    </source>
</reference>
<name>A0A6S7DDA5_9BURK</name>
<sequence>MAGIAGQAVAQLSRTDFLSLRAILAGLGLAWAAALTPMAASAQAAPSAAPPADSRVSEQIGAFRLDGREGSRLRTINYRGQPYRPLNAFEFIHVRALGPMAGGQPVLLAVSNDFMGVGTILIAVQNDTPLARVLSPVVDVRDPDLGLAQPGRQDLLLFIAGARALVTSTAQVLWFEDRIPGQGGTPVSRLVSVAPDNRSAALLLDDEIRLSAAEDGVYARLPFTSAMQSKAFRPIWDETYAIARRQRDAGKPIDQRRLYDNMRAEWINRNFRWQPSKDGWQFRGQGLTAIPVRPAR</sequence>
<organism evidence="2 3">
    <name type="scientific">Achromobacter pulmonis</name>
    <dbReference type="NCBI Taxonomy" id="1389932"/>
    <lineage>
        <taxon>Bacteria</taxon>
        <taxon>Pseudomonadati</taxon>
        <taxon>Pseudomonadota</taxon>
        <taxon>Betaproteobacteria</taxon>
        <taxon>Burkholderiales</taxon>
        <taxon>Alcaligenaceae</taxon>
        <taxon>Achromobacter</taxon>
    </lineage>
</organism>
<dbReference type="InterPro" id="IPR006311">
    <property type="entry name" value="TAT_signal"/>
</dbReference>
<dbReference type="RefSeq" id="WP_244957863.1">
    <property type="nucleotide sequence ID" value="NZ_CADIKZ010000008.1"/>
</dbReference>
<evidence type="ECO:0000313" key="2">
    <source>
        <dbReference type="EMBL" id="CAB3879668.1"/>
    </source>
</evidence>
<feature type="signal peptide" evidence="1">
    <location>
        <begin position="1"/>
        <end position="44"/>
    </location>
</feature>
<keyword evidence="1" id="KW-0732">Signal</keyword>
<dbReference type="AlphaFoldDB" id="A0A6S7DDA5"/>
<evidence type="ECO:0000256" key="1">
    <source>
        <dbReference type="SAM" id="SignalP"/>
    </source>
</evidence>
<protein>
    <submittedName>
        <fullName evidence="2">Uncharacterized protein</fullName>
    </submittedName>
</protein>
<accession>A0A6S7DDA5</accession>
<dbReference type="Proteomes" id="UP000494203">
    <property type="component" value="Unassembled WGS sequence"/>
</dbReference>
<dbReference type="PROSITE" id="PS51318">
    <property type="entry name" value="TAT"/>
    <property type="match status" value="1"/>
</dbReference>
<gene>
    <name evidence="2" type="ORF">LMG26788_03217</name>
</gene>
<proteinExistence type="predicted"/>
<evidence type="ECO:0000313" key="3">
    <source>
        <dbReference type="Proteomes" id="UP000494203"/>
    </source>
</evidence>
<keyword evidence="3" id="KW-1185">Reference proteome</keyword>
<dbReference type="EMBL" id="CADIKZ010000008">
    <property type="protein sequence ID" value="CAB3879668.1"/>
    <property type="molecule type" value="Genomic_DNA"/>
</dbReference>
<feature type="chain" id="PRO_5028869374" evidence="1">
    <location>
        <begin position="45"/>
        <end position="296"/>
    </location>
</feature>